<name>A0A2G9YKE8_9BACT</name>
<dbReference type="AlphaFoldDB" id="A0A2G9YKE8"/>
<dbReference type="InterPro" id="IPR000649">
    <property type="entry name" value="IF-2B-related"/>
</dbReference>
<dbReference type="InterPro" id="IPR011559">
    <property type="entry name" value="Initiation_fac_2B_a/b/d"/>
</dbReference>
<dbReference type="PANTHER" id="PTHR43475">
    <property type="entry name" value="METHYLTHIORIBOSE-1-PHOSPHATE ISOMERASE"/>
    <property type="match status" value="1"/>
</dbReference>
<comment type="similarity">
    <text evidence="2">Belongs to the eIF-2B alpha/beta/delta subunits family.</text>
</comment>
<keyword evidence="1 3" id="KW-0413">Isomerase</keyword>
<dbReference type="GO" id="GO:0019509">
    <property type="term" value="P:L-methionine salvage from methylthioadenosine"/>
    <property type="evidence" value="ECO:0007669"/>
    <property type="project" value="TreeGrafter"/>
</dbReference>
<dbReference type="InterPro" id="IPR037171">
    <property type="entry name" value="NagB/RpiA_transferase-like"/>
</dbReference>
<dbReference type="SUPFAM" id="SSF100950">
    <property type="entry name" value="NagB/RpiA/CoA transferase-like"/>
    <property type="match status" value="1"/>
</dbReference>
<dbReference type="InterPro" id="IPR027363">
    <property type="entry name" value="M1Pi_N"/>
</dbReference>
<accession>A0A2G9YKE8</accession>
<evidence type="ECO:0000256" key="2">
    <source>
        <dbReference type="RuleBase" id="RU003814"/>
    </source>
</evidence>
<dbReference type="Gene3D" id="3.40.50.10470">
    <property type="entry name" value="Translation initiation factor eif-2b, domain 2"/>
    <property type="match status" value="1"/>
</dbReference>
<protein>
    <submittedName>
        <fullName evidence="3">S-methyl-5-thioribose-1-phosphate isomerase</fullName>
        <ecNumber evidence="3">5.3.1.23</ecNumber>
    </submittedName>
</protein>
<evidence type="ECO:0000256" key="1">
    <source>
        <dbReference type="ARBA" id="ARBA00023235"/>
    </source>
</evidence>
<reference evidence="3 4" key="1">
    <citation type="submission" date="2017-09" db="EMBL/GenBank/DDBJ databases">
        <title>Depth-based differentiation of microbial function through sediment-hosted aquifers and enrichment of novel symbionts in the deep terrestrial subsurface.</title>
        <authorList>
            <person name="Probst A.J."/>
            <person name="Ladd B."/>
            <person name="Jarett J.K."/>
            <person name="Geller-Mcgrath D.E."/>
            <person name="Sieber C.M."/>
            <person name="Emerson J.B."/>
            <person name="Anantharaman K."/>
            <person name="Thomas B.C."/>
            <person name="Malmstrom R."/>
            <person name="Stieglmeier M."/>
            <person name="Klingl A."/>
            <person name="Woyke T."/>
            <person name="Ryan C.M."/>
            <person name="Banfield J.F."/>
        </authorList>
    </citation>
    <scope>NUCLEOTIDE SEQUENCE [LARGE SCALE GENOMIC DNA]</scope>
    <source>
        <strain evidence="3">CG23_combo_of_CG06-09_8_20_14_all_41_10</strain>
    </source>
</reference>
<dbReference type="NCBIfam" id="TIGR00524">
    <property type="entry name" value="eIF-2B_rel"/>
    <property type="match status" value="1"/>
</dbReference>
<evidence type="ECO:0000313" key="4">
    <source>
        <dbReference type="Proteomes" id="UP000231292"/>
    </source>
</evidence>
<organism evidence="3 4">
    <name type="scientific">Candidatus Sherwoodlollariibacterium unditelluris</name>
    <dbReference type="NCBI Taxonomy" id="1974757"/>
    <lineage>
        <taxon>Bacteria</taxon>
        <taxon>Pseudomonadati</taxon>
        <taxon>Candidatus Omnitrophota</taxon>
        <taxon>Candidatus Sherwoodlollariibacterium</taxon>
    </lineage>
</organism>
<sequence>MKFSPLFWPIQLKGNIIYILDETLLPHKLSYIKVRNYKEACRAIKEMKTRAVGQVLLVMYIFLQLIKQNKQRDLLKVARAINSTRPTLSFKYLTDMVIGWSKGKASLEKCILGFLEGLKYSRMKQAEEASKLLKDGDAILTHCNVSGLMPLIGEFAKKQGKRISFFATETRPYLQGSRLTAWELQRAGLGVTIITDGMVAAVMSQHKVNKVIVGADHLTLNGDIANKIGTYQIAITAKYFKIPFYVLCPPASGLKRGRDIKIEIRPDKEMLEYQGLRLAPKVAKGYYPAFDVTPAKLITKHIHLEIKR</sequence>
<dbReference type="Gene3D" id="1.20.120.420">
    <property type="entry name" value="translation initiation factor eif-2b, domain 1"/>
    <property type="match status" value="1"/>
</dbReference>
<dbReference type="InterPro" id="IPR042529">
    <property type="entry name" value="IF_2B-like_C"/>
</dbReference>
<dbReference type="Proteomes" id="UP000231292">
    <property type="component" value="Unassembled WGS sequence"/>
</dbReference>
<comment type="caution">
    <text evidence="3">The sequence shown here is derived from an EMBL/GenBank/DDBJ whole genome shotgun (WGS) entry which is preliminary data.</text>
</comment>
<proteinExistence type="inferred from homology"/>
<dbReference type="GO" id="GO:0046523">
    <property type="term" value="F:S-methyl-5-thioribose-1-phosphate isomerase activity"/>
    <property type="evidence" value="ECO:0007669"/>
    <property type="project" value="UniProtKB-EC"/>
</dbReference>
<evidence type="ECO:0000313" key="3">
    <source>
        <dbReference type="EMBL" id="PIP19705.1"/>
    </source>
</evidence>
<dbReference type="Pfam" id="PF01008">
    <property type="entry name" value="IF-2B"/>
    <property type="match status" value="1"/>
</dbReference>
<dbReference type="EMBL" id="PCRK01000026">
    <property type="protein sequence ID" value="PIP19705.1"/>
    <property type="molecule type" value="Genomic_DNA"/>
</dbReference>
<dbReference type="PANTHER" id="PTHR43475:SF1">
    <property type="entry name" value="METHYLTHIORIBOSE-1-PHOSPHATE ISOMERASE"/>
    <property type="match status" value="1"/>
</dbReference>
<gene>
    <name evidence="3" type="primary">mtnA</name>
    <name evidence="3" type="ORF">COX41_01540</name>
</gene>
<dbReference type="EC" id="5.3.1.23" evidence="3"/>